<organism evidence="2 3">
    <name type="scientific">Thermococcus pacificus</name>
    <dbReference type="NCBI Taxonomy" id="71998"/>
    <lineage>
        <taxon>Archaea</taxon>
        <taxon>Methanobacteriati</taxon>
        <taxon>Methanobacteriota</taxon>
        <taxon>Thermococci</taxon>
        <taxon>Thermococcales</taxon>
        <taxon>Thermococcaceae</taxon>
        <taxon>Thermococcus</taxon>
    </lineage>
</organism>
<evidence type="ECO:0000313" key="3">
    <source>
        <dbReference type="Proteomes" id="UP000197418"/>
    </source>
</evidence>
<dbReference type="PANTHER" id="PTHR33531">
    <property type="entry name" value="RUBRERYTHRIN SUBFAMILY"/>
    <property type="match status" value="1"/>
</dbReference>
<sequence>MENLEDTLKKFRDMLLSLSEKGILSYWTFGEYEEAKIYWELAKKAEELRLPPSLVSTFRVLAKESEEHGDGLRRLYVKTYGEEPKKVDLPYIEAVSLARALEDPSNIDLVFRVAMETELIAKKLYEHLASITENEEAKGLYEFLANVEWTHYQRLRGEAELMGINVGKIEEEIRKKGFL</sequence>
<dbReference type="GO" id="GO:0046872">
    <property type="term" value="F:metal ion binding"/>
    <property type="evidence" value="ECO:0007669"/>
    <property type="project" value="InterPro"/>
</dbReference>
<proteinExistence type="predicted"/>
<protein>
    <recommendedName>
        <fullName evidence="1">Rubrerythrin diiron-binding domain-containing protein</fullName>
    </recommendedName>
</protein>
<dbReference type="PANTHER" id="PTHR33531:SF10">
    <property type="entry name" value="BLR7895 PROTEIN"/>
    <property type="match status" value="1"/>
</dbReference>
<feature type="domain" description="Rubrerythrin diiron-binding" evidence="1">
    <location>
        <begin position="24"/>
        <end position="157"/>
    </location>
</feature>
<dbReference type="Gene3D" id="1.20.1260.10">
    <property type="match status" value="1"/>
</dbReference>
<dbReference type="AlphaFoldDB" id="A0A218P5W5"/>
<dbReference type="InterPro" id="IPR012347">
    <property type="entry name" value="Ferritin-like"/>
</dbReference>
<dbReference type="InterPro" id="IPR009078">
    <property type="entry name" value="Ferritin-like_SF"/>
</dbReference>
<evidence type="ECO:0000313" key="2">
    <source>
        <dbReference type="EMBL" id="ASJ06150.1"/>
    </source>
</evidence>
<dbReference type="EMBL" id="CP015102">
    <property type="protein sequence ID" value="ASJ06150.1"/>
    <property type="molecule type" value="Genomic_DNA"/>
</dbReference>
<dbReference type="Proteomes" id="UP000197418">
    <property type="component" value="Chromosome"/>
</dbReference>
<gene>
    <name evidence="2" type="ORF">A3L08_01805</name>
</gene>
<dbReference type="Pfam" id="PF02915">
    <property type="entry name" value="Rubrerythrin"/>
    <property type="match status" value="1"/>
</dbReference>
<dbReference type="GO" id="GO:0016491">
    <property type="term" value="F:oxidoreductase activity"/>
    <property type="evidence" value="ECO:0007669"/>
    <property type="project" value="InterPro"/>
</dbReference>
<name>A0A218P5W5_9EURY</name>
<keyword evidence="3" id="KW-1185">Reference proteome</keyword>
<dbReference type="CDD" id="cd01045">
    <property type="entry name" value="Ferritin_like_AB"/>
    <property type="match status" value="1"/>
</dbReference>
<reference evidence="2 3" key="1">
    <citation type="submission" date="2016-04" db="EMBL/GenBank/DDBJ databases">
        <title>Complete genome sequence of Thermococcus pacificus type strain P4.</title>
        <authorList>
            <person name="Oger P.M."/>
        </authorList>
    </citation>
    <scope>NUCLEOTIDE SEQUENCE [LARGE SCALE GENOMIC DNA]</scope>
    <source>
        <strain evidence="2 3">P-4</strain>
    </source>
</reference>
<accession>A0A218P5W5</accession>
<dbReference type="KEGG" id="tpaf:A3L08_01805"/>
<evidence type="ECO:0000259" key="1">
    <source>
        <dbReference type="Pfam" id="PF02915"/>
    </source>
</evidence>
<dbReference type="SUPFAM" id="SSF47240">
    <property type="entry name" value="Ferritin-like"/>
    <property type="match status" value="1"/>
</dbReference>
<dbReference type="InterPro" id="IPR003251">
    <property type="entry name" value="Rr_diiron-bd_dom"/>
</dbReference>